<proteinExistence type="predicted"/>
<feature type="region of interest" description="Disordered" evidence="1">
    <location>
        <begin position="50"/>
        <end position="77"/>
    </location>
</feature>
<organism evidence="2 3">
    <name type="scientific">Albimonas pacifica</name>
    <dbReference type="NCBI Taxonomy" id="1114924"/>
    <lineage>
        <taxon>Bacteria</taxon>
        <taxon>Pseudomonadati</taxon>
        <taxon>Pseudomonadota</taxon>
        <taxon>Alphaproteobacteria</taxon>
        <taxon>Rhodobacterales</taxon>
        <taxon>Paracoccaceae</taxon>
        <taxon>Albimonas</taxon>
    </lineage>
</organism>
<evidence type="ECO:0000313" key="2">
    <source>
        <dbReference type="EMBL" id="SFH64001.1"/>
    </source>
</evidence>
<dbReference type="STRING" id="1114924.SAMN05216258_101232"/>
<sequence length="77" mass="8339">MTPERRMSLAVDWDEADRDLLDALLDEALGESFPASDPPALPTLAELRRRRLTAATPDAAARSHGKPPEAGDAAWES</sequence>
<feature type="compositionally biased region" description="Low complexity" evidence="1">
    <location>
        <begin position="53"/>
        <end position="62"/>
    </location>
</feature>
<evidence type="ECO:0000256" key="1">
    <source>
        <dbReference type="SAM" id="MobiDB-lite"/>
    </source>
</evidence>
<dbReference type="AlphaFoldDB" id="A0A1I3BQD7"/>
<gene>
    <name evidence="2" type="ORF">SAMN05216258_101232</name>
</gene>
<dbReference type="Proteomes" id="UP000199377">
    <property type="component" value="Unassembled WGS sequence"/>
</dbReference>
<keyword evidence="3" id="KW-1185">Reference proteome</keyword>
<reference evidence="2 3" key="1">
    <citation type="submission" date="2016-10" db="EMBL/GenBank/DDBJ databases">
        <authorList>
            <person name="de Groot N.N."/>
        </authorList>
    </citation>
    <scope>NUCLEOTIDE SEQUENCE [LARGE SCALE GENOMIC DNA]</scope>
    <source>
        <strain evidence="2 3">CGMCC 1.11030</strain>
    </source>
</reference>
<evidence type="ECO:0000313" key="3">
    <source>
        <dbReference type="Proteomes" id="UP000199377"/>
    </source>
</evidence>
<dbReference type="EMBL" id="FOQH01000001">
    <property type="protein sequence ID" value="SFH64001.1"/>
    <property type="molecule type" value="Genomic_DNA"/>
</dbReference>
<accession>A0A1I3BQD7</accession>
<protein>
    <submittedName>
        <fullName evidence="2">Uncharacterized protein</fullName>
    </submittedName>
</protein>
<name>A0A1I3BQD7_9RHOB</name>